<dbReference type="EMBL" id="JAAORB010000023">
    <property type="protein sequence ID" value="NHQ75017.1"/>
    <property type="molecule type" value="Genomic_DNA"/>
</dbReference>
<dbReference type="InterPro" id="IPR018772">
    <property type="entry name" value="Transcription_activator_HlyU"/>
</dbReference>
<organism evidence="1 2">
    <name type="scientific">Roseovarius gahaiensis</name>
    <dbReference type="NCBI Taxonomy" id="2716691"/>
    <lineage>
        <taxon>Bacteria</taxon>
        <taxon>Pseudomonadati</taxon>
        <taxon>Pseudomonadota</taxon>
        <taxon>Alphaproteobacteria</taxon>
        <taxon>Rhodobacterales</taxon>
        <taxon>Roseobacteraceae</taxon>
        <taxon>Roseovarius</taxon>
    </lineage>
</organism>
<dbReference type="RefSeq" id="WP_167197387.1">
    <property type="nucleotide sequence ID" value="NZ_JAAORB010000023.1"/>
</dbReference>
<gene>
    <name evidence="1" type="ORF">HAT86_11155</name>
</gene>
<name>A0A967EJN8_9RHOB</name>
<evidence type="ECO:0000313" key="1">
    <source>
        <dbReference type="EMBL" id="NHQ75017.1"/>
    </source>
</evidence>
<comment type="caution">
    <text evidence="1">The sequence shown here is derived from an EMBL/GenBank/DDBJ whole genome shotgun (WGS) entry which is preliminary data.</text>
</comment>
<keyword evidence="2" id="KW-1185">Reference proteome</keyword>
<sequence length="93" mass="10362">MSLFSKLFGGKSKAGKAPEVEAESYNGFRITPAPQSDADGYRIGAVIEKEIDGEVKRHHLLRADVVRSLDEAQAFSLRKAKQVIDEQGERLFR</sequence>
<dbReference type="Pfam" id="PF10115">
    <property type="entry name" value="HlyU"/>
    <property type="match status" value="1"/>
</dbReference>
<evidence type="ECO:0008006" key="3">
    <source>
        <dbReference type="Google" id="ProtNLM"/>
    </source>
</evidence>
<reference evidence="1" key="1">
    <citation type="submission" date="2020-03" db="EMBL/GenBank/DDBJ databases">
        <title>Roseovarius gahaiensis sp. nov., isolated from Gahai Saline Lake, China.</title>
        <authorList>
            <person name="Sun X."/>
        </authorList>
    </citation>
    <scope>NUCLEOTIDE SEQUENCE</scope>
    <source>
        <strain evidence="1">GH877</strain>
    </source>
</reference>
<evidence type="ECO:0000313" key="2">
    <source>
        <dbReference type="Proteomes" id="UP000639775"/>
    </source>
</evidence>
<dbReference type="AlphaFoldDB" id="A0A967EJN8"/>
<accession>A0A967EJN8</accession>
<protein>
    <recommendedName>
        <fullName evidence="3">Transcriptional activator HlyU</fullName>
    </recommendedName>
</protein>
<proteinExistence type="predicted"/>
<dbReference type="Proteomes" id="UP000639775">
    <property type="component" value="Unassembled WGS sequence"/>
</dbReference>